<dbReference type="Pfam" id="PF20464">
    <property type="entry name" value="MmeI_N"/>
    <property type="match status" value="1"/>
</dbReference>
<accession>A0ABW3SK91</accession>
<feature type="domain" description="MmeI-like N-terminal" evidence="1">
    <location>
        <begin position="3"/>
        <end position="55"/>
    </location>
</feature>
<reference evidence="4" key="1">
    <citation type="journal article" date="2019" name="Int. J. Syst. Evol. Microbiol.">
        <title>The Global Catalogue of Microorganisms (GCM) 10K type strain sequencing project: providing services to taxonomists for standard genome sequencing and annotation.</title>
        <authorList>
            <consortium name="The Broad Institute Genomics Platform"/>
            <consortium name="The Broad Institute Genome Sequencing Center for Infectious Disease"/>
            <person name="Wu L."/>
            <person name="Ma J."/>
        </authorList>
    </citation>
    <scope>NUCLEOTIDE SEQUENCE [LARGE SCALE GENOMIC DNA]</scope>
    <source>
        <strain evidence="4">JCM 31319</strain>
    </source>
</reference>
<organism evidence="3 4">
    <name type="scientific">Pontibacter rugosus</name>
    <dbReference type="NCBI Taxonomy" id="1745966"/>
    <lineage>
        <taxon>Bacteria</taxon>
        <taxon>Pseudomonadati</taxon>
        <taxon>Bacteroidota</taxon>
        <taxon>Cytophagia</taxon>
        <taxon>Cytophagales</taxon>
        <taxon>Hymenobacteraceae</taxon>
        <taxon>Pontibacter</taxon>
    </lineage>
</organism>
<comment type="caution">
    <text evidence="3">The sequence shown here is derived from an EMBL/GenBank/DDBJ whole genome shotgun (WGS) entry which is preliminary data.</text>
</comment>
<gene>
    <name evidence="3" type="ORF">ACFQ2O_03490</name>
</gene>
<name>A0ABW3SK91_9BACT</name>
<dbReference type="Pfam" id="PF20465">
    <property type="entry name" value="MmeI_hel"/>
    <property type="match status" value="1"/>
</dbReference>
<feature type="domain" description="MmeI-like helicase spacer" evidence="2">
    <location>
        <begin position="67"/>
        <end position="101"/>
    </location>
</feature>
<evidence type="ECO:0000313" key="3">
    <source>
        <dbReference type="EMBL" id="MFD1185257.1"/>
    </source>
</evidence>
<dbReference type="RefSeq" id="WP_377522981.1">
    <property type="nucleotide sequence ID" value="NZ_JBHTLD010000017.1"/>
</dbReference>
<dbReference type="InterPro" id="IPR046817">
    <property type="entry name" value="MmeI_N"/>
</dbReference>
<evidence type="ECO:0000259" key="2">
    <source>
        <dbReference type="Pfam" id="PF20465"/>
    </source>
</evidence>
<dbReference type="Proteomes" id="UP001597094">
    <property type="component" value="Unassembled WGS sequence"/>
</dbReference>
<proteinExistence type="predicted"/>
<sequence>MSSSETVACDYPQFNEHFGFFLPLAGISTVKQTRENAFDIRATARLNKLYVELLRHNPDWATEERRHDMNHFLARLIFCFFAEDTGIFSGNNPFVDTIQRTRLC</sequence>
<keyword evidence="4" id="KW-1185">Reference proteome</keyword>
<evidence type="ECO:0000313" key="4">
    <source>
        <dbReference type="Proteomes" id="UP001597094"/>
    </source>
</evidence>
<dbReference type="EMBL" id="JBHTLD010000017">
    <property type="protein sequence ID" value="MFD1185257.1"/>
    <property type="molecule type" value="Genomic_DNA"/>
</dbReference>
<protein>
    <submittedName>
        <fullName evidence="3">Type IIL restriction-modification enzyme MmeI</fullName>
    </submittedName>
</protein>
<evidence type="ECO:0000259" key="1">
    <source>
        <dbReference type="Pfam" id="PF20464"/>
    </source>
</evidence>
<dbReference type="InterPro" id="IPR046819">
    <property type="entry name" value="MmeI_hel"/>
</dbReference>